<accession>A0ACA9RY03</accession>
<comment type="caution">
    <text evidence="1">The sequence shown here is derived from an EMBL/GenBank/DDBJ whole genome shotgun (WGS) entry which is preliminary data.</text>
</comment>
<dbReference type="EMBL" id="CAJVQC010077136">
    <property type="protein sequence ID" value="CAG8815292.1"/>
    <property type="molecule type" value="Genomic_DNA"/>
</dbReference>
<feature type="non-terminal residue" evidence="1">
    <location>
        <position position="1"/>
    </location>
</feature>
<gene>
    <name evidence="1" type="ORF">RPERSI_LOCUS24185</name>
</gene>
<name>A0ACA9RY03_9GLOM</name>
<feature type="non-terminal residue" evidence="1">
    <location>
        <position position="466"/>
    </location>
</feature>
<organism evidence="1 2">
    <name type="scientific">Racocetra persica</name>
    <dbReference type="NCBI Taxonomy" id="160502"/>
    <lineage>
        <taxon>Eukaryota</taxon>
        <taxon>Fungi</taxon>
        <taxon>Fungi incertae sedis</taxon>
        <taxon>Mucoromycota</taxon>
        <taxon>Glomeromycotina</taxon>
        <taxon>Glomeromycetes</taxon>
        <taxon>Diversisporales</taxon>
        <taxon>Gigasporaceae</taxon>
        <taxon>Racocetra</taxon>
    </lineage>
</organism>
<sequence>NKWVGGGENVIASLIRKAICSVNEHGYYEIELKDSENQFQSFLYIKDCISAIVNLMESDYSKPLNIGSDNTLSIRELAYFAFETIGIRTREQDKLITDDTKSVGIQNQNSDTLINQVLGWTPETSIREAMEKTAMWIKSEIEKKLNKCENELARKKLKESYRKDSETRILNDEIKFGILLPITSRGLESPRDCLYNLKNFAKSVYETTQMDIINMNGIKFSLKFFIGIDKDDSLFHPMENNIAEQILKEHGLMDVTTREFDLPPGSICKIWNDLAIDAYIHLCDYIVLFGDDIIIESTNWLSKTYEEFMKISNEKKVPCGFGTVAFTELTFPGFPTFPIMSRLHIDIFGGKPFPQVFTNQDADPFLFQLYRRFGCSVLSKQLKLRNLIGGSRKPRYKRIFHDWSFSVLDEAVLSVEKWMHNTIESPIPKLITLDVIVPSYRVQMQYLEPILRLKRSKTASTSIIII</sequence>
<evidence type="ECO:0000313" key="1">
    <source>
        <dbReference type="EMBL" id="CAG8815292.1"/>
    </source>
</evidence>
<dbReference type="Proteomes" id="UP000789920">
    <property type="component" value="Unassembled WGS sequence"/>
</dbReference>
<evidence type="ECO:0000313" key="2">
    <source>
        <dbReference type="Proteomes" id="UP000789920"/>
    </source>
</evidence>
<reference evidence="1" key="1">
    <citation type="submission" date="2021-06" db="EMBL/GenBank/DDBJ databases">
        <authorList>
            <person name="Kallberg Y."/>
            <person name="Tangrot J."/>
            <person name="Rosling A."/>
        </authorList>
    </citation>
    <scope>NUCLEOTIDE SEQUENCE</scope>
    <source>
        <strain evidence="1">MA461A</strain>
    </source>
</reference>
<proteinExistence type="predicted"/>
<protein>
    <submittedName>
        <fullName evidence="1">16777_t:CDS:1</fullName>
    </submittedName>
</protein>
<keyword evidence="2" id="KW-1185">Reference proteome</keyword>